<accession>A0A930BQ22</accession>
<dbReference type="RefSeq" id="WP_027457992.1">
    <property type="nucleotide sequence ID" value="NZ_JARBJQ010000005.1"/>
</dbReference>
<dbReference type="AlphaFoldDB" id="A0A930BQ22"/>
<evidence type="ECO:0000313" key="2">
    <source>
        <dbReference type="Proteomes" id="UP000718593"/>
    </source>
</evidence>
<reference evidence="1" key="1">
    <citation type="submission" date="2020-04" db="EMBL/GenBank/DDBJ databases">
        <title>Deep metagenomics examines the oral microbiome during advanced dental caries in children, revealing novel taxa and co-occurrences with host molecules.</title>
        <authorList>
            <person name="Baker J.L."/>
            <person name="Morton J.T."/>
            <person name="Dinis M."/>
            <person name="Alvarez R."/>
            <person name="Tran N.C."/>
            <person name="Knight R."/>
            <person name="Edlund A."/>
        </authorList>
    </citation>
    <scope>NUCLEOTIDE SEQUENCE</scope>
    <source>
        <strain evidence="1">JCVI_32_bin.24</strain>
    </source>
</reference>
<protein>
    <submittedName>
        <fullName evidence="1">Uncharacterized protein</fullName>
    </submittedName>
</protein>
<comment type="caution">
    <text evidence="1">The sequence shown here is derived from an EMBL/GenBank/DDBJ whole genome shotgun (WGS) entry which is preliminary data.</text>
</comment>
<organism evidence="1 2">
    <name type="scientific">Dechloromonas agitata</name>
    <dbReference type="NCBI Taxonomy" id="73030"/>
    <lineage>
        <taxon>Bacteria</taxon>
        <taxon>Pseudomonadati</taxon>
        <taxon>Pseudomonadota</taxon>
        <taxon>Betaproteobacteria</taxon>
        <taxon>Rhodocyclales</taxon>
        <taxon>Azonexaceae</taxon>
        <taxon>Dechloromonas</taxon>
    </lineage>
</organism>
<dbReference type="Proteomes" id="UP000718593">
    <property type="component" value="Unassembled WGS sequence"/>
</dbReference>
<gene>
    <name evidence="1" type="ORF">HXL68_03660</name>
</gene>
<proteinExistence type="predicted"/>
<evidence type="ECO:0000313" key="1">
    <source>
        <dbReference type="EMBL" id="MBF1164119.1"/>
    </source>
</evidence>
<sequence>MSDLDVDQQAEKMLEAALGGMTPHEALLEASRAESADVEGRAAAIARNRERALKLLAALEKTGG</sequence>
<name>A0A930BQ22_9RHOO</name>
<dbReference type="EMBL" id="JABZMI010000040">
    <property type="protein sequence ID" value="MBF1164119.1"/>
    <property type="molecule type" value="Genomic_DNA"/>
</dbReference>